<reference evidence="4 5" key="1">
    <citation type="submission" date="2019-11" db="EMBL/GenBank/DDBJ databases">
        <title>Bacillus idriensis genome.</title>
        <authorList>
            <person name="Konopka E.N."/>
            <person name="Newman J.D."/>
        </authorList>
    </citation>
    <scope>NUCLEOTIDE SEQUENCE [LARGE SCALE GENOMIC DNA]</scope>
    <source>
        <strain evidence="4 5">DSM 19097</strain>
    </source>
</reference>
<evidence type="ECO:0000313" key="5">
    <source>
        <dbReference type="Proteomes" id="UP000441585"/>
    </source>
</evidence>
<dbReference type="FunFam" id="3.40.50.720:FF:000084">
    <property type="entry name" value="Short-chain dehydrogenase reductase"/>
    <property type="match status" value="1"/>
</dbReference>
<comment type="similarity">
    <text evidence="1 3">Belongs to the short-chain dehydrogenases/reductases (SDR) family.</text>
</comment>
<organism evidence="4 5">
    <name type="scientific">Metabacillus idriensis</name>
    <dbReference type="NCBI Taxonomy" id="324768"/>
    <lineage>
        <taxon>Bacteria</taxon>
        <taxon>Bacillati</taxon>
        <taxon>Bacillota</taxon>
        <taxon>Bacilli</taxon>
        <taxon>Bacillales</taxon>
        <taxon>Bacillaceae</taxon>
        <taxon>Metabacillus</taxon>
    </lineage>
</organism>
<dbReference type="InterPro" id="IPR036291">
    <property type="entry name" value="NAD(P)-bd_dom_sf"/>
</dbReference>
<dbReference type="InterPro" id="IPR002347">
    <property type="entry name" value="SDR_fam"/>
</dbReference>
<evidence type="ECO:0000256" key="3">
    <source>
        <dbReference type="RuleBase" id="RU000363"/>
    </source>
</evidence>
<evidence type="ECO:0000256" key="2">
    <source>
        <dbReference type="ARBA" id="ARBA00023002"/>
    </source>
</evidence>
<comment type="caution">
    <text evidence="4">The sequence shown here is derived from an EMBL/GenBank/DDBJ whole genome shotgun (WGS) entry which is preliminary data.</text>
</comment>
<dbReference type="EMBL" id="WKKF01000001">
    <property type="protein sequence ID" value="MRX53810.1"/>
    <property type="molecule type" value="Genomic_DNA"/>
</dbReference>
<proteinExistence type="inferred from homology"/>
<dbReference type="PANTHER" id="PTHR42760:SF133">
    <property type="entry name" value="3-OXOACYL-[ACYL-CARRIER-PROTEIN] REDUCTASE"/>
    <property type="match status" value="1"/>
</dbReference>
<accession>A0A6I2M6M5</accession>
<dbReference type="AlphaFoldDB" id="A0A6I2M6M5"/>
<evidence type="ECO:0000313" key="4">
    <source>
        <dbReference type="EMBL" id="MRX53810.1"/>
    </source>
</evidence>
<dbReference type="Proteomes" id="UP000441585">
    <property type="component" value="Unassembled WGS sequence"/>
</dbReference>
<protein>
    <submittedName>
        <fullName evidence="4">SDR family oxidoreductase</fullName>
    </submittedName>
</protein>
<dbReference type="PANTHER" id="PTHR42760">
    <property type="entry name" value="SHORT-CHAIN DEHYDROGENASES/REDUCTASES FAMILY MEMBER"/>
    <property type="match status" value="1"/>
</dbReference>
<keyword evidence="5" id="KW-1185">Reference proteome</keyword>
<dbReference type="Gene3D" id="3.40.50.720">
    <property type="entry name" value="NAD(P)-binding Rossmann-like Domain"/>
    <property type="match status" value="1"/>
</dbReference>
<dbReference type="Pfam" id="PF00106">
    <property type="entry name" value="adh_short"/>
    <property type="match status" value="1"/>
</dbReference>
<gene>
    <name evidence="4" type="ORF">GJU41_07475</name>
</gene>
<dbReference type="PRINTS" id="PR00081">
    <property type="entry name" value="GDHRDH"/>
</dbReference>
<sequence>MEKLKGQVAIVTGGSRGIGAGIAYRLAGEGVHIVIADVLEASEMIDKVTNHFPDIQVRSHQADIRDIAAIQTLVDETIQEFGRIDILVNNAGTCSRFDLEEMTEDMWDQDLNTNLKATFFFMQKVVYPHMISRNYGRIINISSISGMNGGHVSSFDADSLKGRSGPAYAASKGGVIALTKWAAKELGSTGITCNSVAPGAVESAITKGIAYNLDNQVVKRMGLPEDIAEAVCYFSLPEAGYTTGQVLRVCGGAVFA</sequence>
<dbReference type="SUPFAM" id="SSF51735">
    <property type="entry name" value="NAD(P)-binding Rossmann-fold domains"/>
    <property type="match status" value="1"/>
</dbReference>
<name>A0A6I2M6M5_9BACI</name>
<dbReference type="RefSeq" id="WP_070877380.1">
    <property type="nucleotide sequence ID" value="NZ_CAJGAA010000001.1"/>
</dbReference>
<keyword evidence="2" id="KW-0560">Oxidoreductase</keyword>
<dbReference type="PRINTS" id="PR00080">
    <property type="entry name" value="SDRFAMILY"/>
</dbReference>
<dbReference type="GO" id="GO:0008206">
    <property type="term" value="P:bile acid metabolic process"/>
    <property type="evidence" value="ECO:0007669"/>
    <property type="project" value="UniProtKB-ARBA"/>
</dbReference>
<dbReference type="GO" id="GO:0016616">
    <property type="term" value="F:oxidoreductase activity, acting on the CH-OH group of donors, NAD or NADP as acceptor"/>
    <property type="evidence" value="ECO:0007669"/>
    <property type="project" value="TreeGrafter"/>
</dbReference>
<evidence type="ECO:0000256" key="1">
    <source>
        <dbReference type="ARBA" id="ARBA00006484"/>
    </source>
</evidence>